<keyword evidence="6 7" id="KW-0472">Membrane</keyword>
<evidence type="ECO:0000313" key="10">
    <source>
        <dbReference type="Proteomes" id="UP000198588"/>
    </source>
</evidence>
<feature type="domain" description="ABC3 transporter permease C-terminal" evidence="8">
    <location>
        <begin position="665"/>
        <end position="777"/>
    </location>
</feature>
<dbReference type="PANTHER" id="PTHR30489:SF0">
    <property type="entry name" value="LIPOPROTEIN-RELEASING SYSTEM TRANSMEMBRANE PROTEIN LOLE"/>
    <property type="match status" value="1"/>
</dbReference>
<dbReference type="GO" id="GO:0044874">
    <property type="term" value="P:lipoprotein localization to outer membrane"/>
    <property type="evidence" value="ECO:0007669"/>
    <property type="project" value="TreeGrafter"/>
</dbReference>
<dbReference type="STRING" id="1165689.SAMN02927914_03564"/>
<name>A0A1G5YQN5_9HYPH</name>
<feature type="transmembrane region" description="Helical" evidence="7">
    <location>
        <begin position="653"/>
        <end position="678"/>
    </location>
</feature>
<evidence type="ECO:0000256" key="1">
    <source>
        <dbReference type="ARBA" id="ARBA00004651"/>
    </source>
</evidence>
<dbReference type="PANTHER" id="PTHR30489">
    <property type="entry name" value="LIPOPROTEIN-RELEASING SYSTEM TRANSMEMBRANE PROTEIN LOLE"/>
    <property type="match status" value="1"/>
</dbReference>
<feature type="transmembrane region" description="Helical" evidence="7">
    <location>
        <begin position="21"/>
        <end position="43"/>
    </location>
</feature>
<accession>A0A1G5YQN5</accession>
<dbReference type="GO" id="GO:0098797">
    <property type="term" value="C:plasma membrane protein complex"/>
    <property type="evidence" value="ECO:0007669"/>
    <property type="project" value="TreeGrafter"/>
</dbReference>
<evidence type="ECO:0000313" key="9">
    <source>
        <dbReference type="EMBL" id="SDA84317.1"/>
    </source>
</evidence>
<evidence type="ECO:0000256" key="6">
    <source>
        <dbReference type="ARBA" id="ARBA00023136"/>
    </source>
</evidence>
<feature type="domain" description="ABC3 transporter permease C-terminal" evidence="8">
    <location>
        <begin position="276"/>
        <end position="389"/>
    </location>
</feature>
<feature type="transmembrane region" description="Helical" evidence="7">
    <location>
        <begin position="755"/>
        <end position="773"/>
    </location>
</feature>
<comment type="similarity">
    <text evidence="2">Belongs to the ABC-4 integral membrane protein family. LolC/E subfamily.</text>
</comment>
<feature type="transmembrane region" description="Helical" evidence="7">
    <location>
        <begin position="705"/>
        <end position="735"/>
    </location>
</feature>
<dbReference type="EMBL" id="FMXM01000010">
    <property type="protein sequence ID" value="SDA84317.1"/>
    <property type="molecule type" value="Genomic_DNA"/>
</dbReference>
<sequence length="790" mass="86765">MIRMRALDIKLLRDFGRLWAQALAIALVIAGGVATLILAVGSYRSLDETRTAYYERYRFADVFATVSRAPRTLVDQIAEIPGVASVDARIAKLALLDIPDYLEPATGEVISLPEIGEASLNQLYMRVGRMPEPGRPEEVVVNEGFAFSHGFQPGARFSAILNGRKRELTIVGIALSPEFIYAVGPGDIMPDDRRFGLIWMSERALASAYDLNDAFSSVSLKLLRGVSESEVMMRLDAILERYGGRAAYGRKDQTSHAWLNHELDMLNNMSRTLPPIFLLVSAFLVNLTLSRLVALEREQIGLMKALGYGNASIVMHYLKFVVVIVMIGIVIGSAAGTWLGMRITSLFGDFFHFPFLVFTRSPDLYVIAAALSLVAAIIGAVRALREVVRLAPAVAMQAPAPARYRRLLPASFTLNRFISQPTTMMLRNITRHPLRSLFTSLGIALATAILIVSLFTGDAMEQLIDVTYFLTDRQDATVSFVEKRPLDVVLQIARLPGVLAAEPYREVPVRIRNGNVERRIMISGRPRDADLNRIIDVDLRPVVLPEAGLAISSMLARILGVGVGDSVEVDLLEGARRTVVVPVTALVEDYFGIRGMMDSETLARLMREAPSVNSINVSLDQNSQESFYAAIKDIPVVGGLALQRVSLANFRKLVALLITTMASIYTGLAAVIAFGVVYNSARISLSERARELASLRVLGFTRGEVLSILLLELALLTLIAQPPGWLIGYGLAWIMQKNLAGELMRVRLIVEQSTYVFASAIVVAAAVLSALVVRRRLNELDLVTVLKTRD</sequence>
<dbReference type="Pfam" id="PF02687">
    <property type="entry name" value="FtsX"/>
    <property type="match status" value="2"/>
</dbReference>
<keyword evidence="3" id="KW-1003">Cell membrane</keyword>
<evidence type="ECO:0000256" key="5">
    <source>
        <dbReference type="ARBA" id="ARBA00022989"/>
    </source>
</evidence>
<feature type="transmembrane region" description="Helical" evidence="7">
    <location>
        <begin position="276"/>
        <end position="295"/>
    </location>
</feature>
<evidence type="ECO:0000256" key="2">
    <source>
        <dbReference type="ARBA" id="ARBA00005236"/>
    </source>
</evidence>
<feature type="transmembrane region" description="Helical" evidence="7">
    <location>
        <begin position="364"/>
        <end position="384"/>
    </location>
</feature>
<evidence type="ECO:0000256" key="7">
    <source>
        <dbReference type="SAM" id="Phobius"/>
    </source>
</evidence>
<comment type="subcellular location">
    <subcellularLocation>
        <location evidence="1">Cell membrane</location>
        <topology evidence="1">Multi-pass membrane protein</topology>
    </subcellularLocation>
</comment>
<protein>
    <submittedName>
        <fullName evidence="9">Putative ABC transport system permease protein</fullName>
    </submittedName>
</protein>
<dbReference type="InterPro" id="IPR003838">
    <property type="entry name" value="ABC3_permease_C"/>
</dbReference>
<feature type="transmembrane region" description="Helical" evidence="7">
    <location>
        <begin position="434"/>
        <end position="455"/>
    </location>
</feature>
<evidence type="ECO:0000256" key="3">
    <source>
        <dbReference type="ARBA" id="ARBA00022475"/>
    </source>
</evidence>
<evidence type="ECO:0000259" key="8">
    <source>
        <dbReference type="Pfam" id="PF02687"/>
    </source>
</evidence>
<dbReference type="Proteomes" id="UP000198588">
    <property type="component" value="Unassembled WGS sequence"/>
</dbReference>
<dbReference type="AlphaFoldDB" id="A0A1G5YQN5"/>
<reference evidence="9 10" key="1">
    <citation type="submission" date="2016-10" db="EMBL/GenBank/DDBJ databases">
        <authorList>
            <person name="de Groot N.N."/>
        </authorList>
    </citation>
    <scope>NUCLEOTIDE SEQUENCE [LARGE SCALE GENOMIC DNA]</scope>
    <source>
        <strain evidence="9 10">CGMCC 1.12097</strain>
    </source>
</reference>
<evidence type="ECO:0000256" key="4">
    <source>
        <dbReference type="ARBA" id="ARBA00022692"/>
    </source>
</evidence>
<proteinExistence type="inferred from homology"/>
<dbReference type="InterPro" id="IPR051447">
    <property type="entry name" value="Lipoprotein-release_system"/>
</dbReference>
<keyword evidence="5 7" id="KW-1133">Transmembrane helix</keyword>
<gene>
    <name evidence="9" type="ORF">SAMN02927914_03564</name>
</gene>
<keyword evidence="4 7" id="KW-0812">Transmembrane</keyword>
<feature type="transmembrane region" description="Helical" evidence="7">
    <location>
        <begin position="316"/>
        <end position="344"/>
    </location>
</feature>
<organism evidence="9 10">
    <name type="scientific">Mesorhizobium qingshengii</name>
    <dbReference type="NCBI Taxonomy" id="1165689"/>
    <lineage>
        <taxon>Bacteria</taxon>
        <taxon>Pseudomonadati</taxon>
        <taxon>Pseudomonadota</taxon>
        <taxon>Alphaproteobacteria</taxon>
        <taxon>Hyphomicrobiales</taxon>
        <taxon>Phyllobacteriaceae</taxon>
        <taxon>Mesorhizobium</taxon>
    </lineage>
</organism>